<dbReference type="Pfam" id="PF12854">
    <property type="entry name" value="PPR_1"/>
    <property type="match status" value="4"/>
</dbReference>
<evidence type="ECO:0008006" key="6">
    <source>
        <dbReference type="Google" id="ProtNLM"/>
    </source>
</evidence>
<feature type="repeat" description="PPR" evidence="3">
    <location>
        <begin position="206"/>
        <end position="240"/>
    </location>
</feature>
<feature type="repeat" description="PPR" evidence="3">
    <location>
        <begin position="346"/>
        <end position="380"/>
    </location>
</feature>
<evidence type="ECO:0000256" key="2">
    <source>
        <dbReference type="ARBA" id="ARBA00022737"/>
    </source>
</evidence>
<dbReference type="EMBL" id="JAVXUP010000539">
    <property type="protein sequence ID" value="KAK3025621.1"/>
    <property type="molecule type" value="Genomic_DNA"/>
</dbReference>
<comment type="similarity">
    <text evidence="1">Belongs to the PPR family. P subfamily.</text>
</comment>
<dbReference type="FunFam" id="1.25.40.10:FF:000579">
    <property type="entry name" value="Pentatricopeptide repeat-containing protein At5g39710"/>
    <property type="match status" value="1"/>
</dbReference>
<dbReference type="InterPro" id="IPR011990">
    <property type="entry name" value="TPR-like_helical_dom_sf"/>
</dbReference>
<dbReference type="Pfam" id="PF13041">
    <property type="entry name" value="PPR_2"/>
    <property type="match status" value="3"/>
</dbReference>
<keyword evidence="5" id="KW-1185">Reference proteome</keyword>
<dbReference type="Gene3D" id="1.25.40.10">
    <property type="entry name" value="Tetratricopeptide repeat domain"/>
    <property type="match status" value="6"/>
</dbReference>
<dbReference type="AlphaFoldDB" id="A0AA89BA36"/>
<keyword evidence="2" id="KW-0677">Repeat</keyword>
<dbReference type="NCBIfam" id="TIGR00756">
    <property type="entry name" value="PPR"/>
    <property type="match status" value="10"/>
</dbReference>
<protein>
    <recommendedName>
        <fullName evidence="6">Pentatricopeptide repeat-containing protein</fullName>
    </recommendedName>
</protein>
<name>A0AA89BA36_9ASTE</name>
<accession>A0AA89BA36</accession>
<organism evidence="4 5">
    <name type="scientific">Escallonia herrerae</name>
    <dbReference type="NCBI Taxonomy" id="1293975"/>
    <lineage>
        <taxon>Eukaryota</taxon>
        <taxon>Viridiplantae</taxon>
        <taxon>Streptophyta</taxon>
        <taxon>Embryophyta</taxon>
        <taxon>Tracheophyta</taxon>
        <taxon>Spermatophyta</taxon>
        <taxon>Magnoliopsida</taxon>
        <taxon>eudicotyledons</taxon>
        <taxon>Gunneridae</taxon>
        <taxon>Pentapetalae</taxon>
        <taxon>asterids</taxon>
        <taxon>campanulids</taxon>
        <taxon>Escalloniales</taxon>
        <taxon>Escalloniaceae</taxon>
        <taxon>Escallonia</taxon>
    </lineage>
</organism>
<comment type="caution">
    <text evidence="4">The sequence shown here is derived from an EMBL/GenBank/DDBJ whole genome shotgun (WGS) entry which is preliminary data.</text>
</comment>
<dbReference type="PROSITE" id="PS51375">
    <property type="entry name" value="PPR"/>
    <property type="match status" value="10"/>
</dbReference>
<feature type="repeat" description="PPR" evidence="3">
    <location>
        <begin position="241"/>
        <end position="275"/>
    </location>
</feature>
<evidence type="ECO:0000313" key="4">
    <source>
        <dbReference type="EMBL" id="KAK3025621.1"/>
    </source>
</evidence>
<evidence type="ECO:0000313" key="5">
    <source>
        <dbReference type="Proteomes" id="UP001188597"/>
    </source>
</evidence>
<evidence type="ECO:0000256" key="3">
    <source>
        <dbReference type="PROSITE-ProRule" id="PRU00708"/>
    </source>
</evidence>
<dbReference type="Proteomes" id="UP001188597">
    <property type="component" value="Unassembled WGS sequence"/>
</dbReference>
<proteinExistence type="inferred from homology"/>
<feature type="repeat" description="PPR" evidence="3">
    <location>
        <begin position="276"/>
        <end position="310"/>
    </location>
</feature>
<dbReference type="PANTHER" id="PTHR47936">
    <property type="entry name" value="PPR_LONG DOMAIN-CONTAINING PROTEIN"/>
    <property type="match status" value="1"/>
</dbReference>
<feature type="repeat" description="PPR" evidence="3">
    <location>
        <begin position="311"/>
        <end position="345"/>
    </location>
</feature>
<dbReference type="Pfam" id="PF01535">
    <property type="entry name" value="PPR"/>
    <property type="match status" value="1"/>
</dbReference>
<feature type="repeat" description="PPR" evidence="3">
    <location>
        <begin position="416"/>
        <end position="450"/>
    </location>
</feature>
<feature type="repeat" description="PPR" evidence="3">
    <location>
        <begin position="536"/>
        <end position="570"/>
    </location>
</feature>
<feature type="repeat" description="PPR" evidence="3">
    <location>
        <begin position="451"/>
        <end position="485"/>
    </location>
</feature>
<feature type="repeat" description="PPR" evidence="3">
    <location>
        <begin position="381"/>
        <end position="415"/>
    </location>
</feature>
<dbReference type="InterPro" id="IPR002885">
    <property type="entry name" value="PPR_rpt"/>
</dbReference>
<sequence length="648" mass="74146">MLFRKPRHRLLHLSENPPFSSLSTCPPNADLVDKAIAILKRHDLVHLDHLSHQFTPQSVSYLLLQTQYDKTLTLRFLNWVNFDRRPFFDLHYKCIYLHVLARFKLYKTAQSLAENVAVDVCDKSGKLVFQCLKDSYDDCSSSSAVFDLLIGRVDEAYRYLNSMSVRNLEPSLISRNVIINGLCREGRMNEASEVLQEMNRNGLVPDEVTYNTLVNGYCKEGNFHQALVLHAEMIRNGLSPNVVTYTSLINSMCKERNLHRAMEFFDQMRIRGLRPNERTYTTIIDGFSQQGCMDEAYRVLDEMTRSGFSPSIVTYNALINGYCVLGRMEDALTIIHDMMRKRVMPDVVSDSTIISGFCRNKCLDEAFKVNREMVEKGILPDVVTYSSLIKGLCEQKRLDEACNLFQEMLRKGLLPDECTYTTLINAYCVEGDISSALHLHEEMIQKGLLPNVVTYSVLINGLSKQARTREAKRLLFKLYSEHSVPDDVRYGVLIENCSNIEFKGVVALLKGFCMKGLMNEADRVFESVLQRRHKPSEAIYNIMIHGHCRVGNLHKAFNMFTEMMGHGFVPHTAAVITLIKELLKHGMSEELNQVIKNTLSSSRVTDAELAKVPVEVNQKEGNMDAARRFNNFEFYISTLNPVYRRDKV</sequence>
<gene>
    <name evidence="4" type="ORF">RJ639_042119</name>
</gene>
<dbReference type="SUPFAM" id="SSF81901">
    <property type="entry name" value="HCP-like"/>
    <property type="match status" value="1"/>
</dbReference>
<reference evidence="4" key="1">
    <citation type="submission" date="2022-12" db="EMBL/GenBank/DDBJ databases">
        <title>Draft genome assemblies for two species of Escallonia (Escalloniales).</title>
        <authorList>
            <person name="Chanderbali A."/>
            <person name="Dervinis C."/>
            <person name="Anghel I."/>
            <person name="Soltis D."/>
            <person name="Soltis P."/>
            <person name="Zapata F."/>
        </authorList>
    </citation>
    <scope>NUCLEOTIDE SEQUENCE</scope>
    <source>
        <strain evidence="4">UCBG64.0493</strain>
        <tissue evidence="4">Leaf</tissue>
    </source>
</reference>
<dbReference type="PANTHER" id="PTHR47936:SF1">
    <property type="entry name" value="PENTATRICOPEPTIDE REPEAT-CONTAINING PROTEIN GUN1, CHLOROPLASTIC"/>
    <property type="match status" value="1"/>
</dbReference>
<feature type="repeat" description="PPR" evidence="3">
    <location>
        <begin position="171"/>
        <end position="205"/>
    </location>
</feature>
<evidence type="ECO:0000256" key="1">
    <source>
        <dbReference type="ARBA" id="ARBA00007626"/>
    </source>
</evidence>